<proteinExistence type="predicted"/>
<feature type="non-terminal residue" evidence="2">
    <location>
        <position position="90"/>
    </location>
</feature>
<evidence type="ECO:0000256" key="1">
    <source>
        <dbReference type="SAM" id="Phobius"/>
    </source>
</evidence>
<keyword evidence="1" id="KW-0812">Transmembrane</keyword>
<evidence type="ECO:0000313" key="3">
    <source>
        <dbReference type="Proteomes" id="UP001159428"/>
    </source>
</evidence>
<evidence type="ECO:0000313" key="2">
    <source>
        <dbReference type="EMBL" id="CAH3121292.1"/>
    </source>
</evidence>
<dbReference type="Proteomes" id="UP001159428">
    <property type="component" value="Unassembled WGS sequence"/>
</dbReference>
<sequence length="90" mass="10414">MNQIRLRFIYDRNNRSVQHLPLTLSICRALEPSLRVWMRVVRNCGTYSKFTVTVWMLALPFSSLVFLIPGQECTYVGMPFAVILLFTICG</sequence>
<dbReference type="AlphaFoldDB" id="A0AAU9WPC7"/>
<keyword evidence="3" id="KW-1185">Reference proteome</keyword>
<feature type="transmembrane region" description="Helical" evidence="1">
    <location>
        <begin position="47"/>
        <end position="68"/>
    </location>
</feature>
<keyword evidence="1" id="KW-1133">Transmembrane helix</keyword>
<comment type="caution">
    <text evidence="2">The sequence shown here is derived from an EMBL/GenBank/DDBJ whole genome shotgun (WGS) entry which is preliminary data.</text>
</comment>
<dbReference type="EMBL" id="CALNXJ010000018">
    <property type="protein sequence ID" value="CAH3121292.1"/>
    <property type="molecule type" value="Genomic_DNA"/>
</dbReference>
<accession>A0AAU9WPC7</accession>
<organism evidence="2 3">
    <name type="scientific">Pocillopora meandrina</name>
    <dbReference type="NCBI Taxonomy" id="46732"/>
    <lineage>
        <taxon>Eukaryota</taxon>
        <taxon>Metazoa</taxon>
        <taxon>Cnidaria</taxon>
        <taxon>Anthozoa</taxon>
        <taxon>Hexacorallia</taxon>
        <taxon>Scleractinia</taxon>
        <taxon>Astrocoeniina</taxon>
        <taxon>Pocilloporidae</taxon>
        <taxon>Pocillopora</taxon>
    </lineage>
</organism>
<protein>
    <submittedName>
        <fullName evidence="2">Uncharacterized protein</fullName>
    </submittedName>
</protein>
<keyword evidence="1" id="KW-0472">Membrane</keyword>
<gene>
    <name evidence="2" type="ORF">PMEA_00009132</name>
</gene>
<name>A0AAU9WPC7_9CNID</name>
<reference evidence="2 3" key="1">
    <citation type="submission" date="2022-05" db="EMBL/GenBank/DDBJ databases">
        <authorList>
            <consortium name="Genoscope - CEA"/>
            <person name="William W."/>
        </authorList>
    </citation>
    <scope>NUCLEOTIDE SEQUENCE [LARGE SCALE GENOMIC DNA]</scope>
</reference>